<protein>
    <recommendedName>
        <fullName evidence="5">Tetraspanin Tsp3</fullName>
    </recommendedName>
</protein>
<reference evidence="3 4" key="1">
    <citation type="submission" date="2024-07" db="EMBL/GenBank/DDBJ databases">
        <title>Draft sequence of the Neodothiora populina.</title>
        <authorList>
            <person name="Drown D.D."/>
            <person name="Schuette U.S."/>
            <person name="Buechlein A.B."/>
            <person name="Rusch D.R."/>
            <person name="Winton L.W."/>
            <person name="Adams G.A."/>
        </authorList>
    </citation>
    <scope>NUCLEOTIDE SEQUENCE [LARGE SCALE GENOMIC DNA]</scope>
    <source>
        <strain evidence="3 4">CPC 39397</strain>
    </source>
</reference>
<evidence type="ECO:0000256" key="1">
    <source>
        <dbReference type="SAM" id="MobiDB-lite"/>
    </source>
</evidence>
<comment type="caution">
    <text evidence="3">The sequence shown here is derived from an EMBL/GenBank/DDBJ whole genome shotgun (WGS) entry which is preliminary data.</text>
</comment>
<keyword evidence="2" id="KW-0472">Membrane</keyword>
<dbReference type="EMBL" id="JBFMKM010000014">
    <property type="protein sequence ID" value="KAL1297922.1"/>
    <property type="molecule type" value="Genomic_DNA"/>
</dbReference>
<keyword evidence="4" id="KW-1185">Reference proteome</keyword>
<dbReference type="GeneID" id="95980135"/>
<keyword evidence="2" id="KW-1133">Transmembrane helix</keyword>
<evidence type="ECO:0000313" key="4">
    <source>
        <dbReference type="Proteomes" id="UP001562354"/>
    </source>
</evidence>
<proteinExistence type="predicted"/>
<feature type="region of interest" description="Disordered" evidence="1">
    <location>
        <begin position="248"/>
        <end position="293"/>
    </location>
</feature>
<feature type="transmembrane region" description="Helical" evidence="2">
    <location>
        <begin position="34"/>
        <end position="57"/>
    </location>
</feature>
<organism evidence="3 4">
    <name type="scientific">Neodothiora populina</name>
    <dbReference type="NCBI Taxonomy" id="2781224"/>
    <lineage>
        <taxon>Eukaryota</taxon>
        <taxon>Fungi</taxon>
        <taxon>Dikarya</taxon>
        <taxon>Ascomycota</taxon>
        <taxon>Pezizomycotina</taxon>
        <taxon>Dothideomycetes</taxon>
        <taxon>Dothideomycetidae</taxon>
        <taxon>Dothideales</taxon>
        <taxon>Dothioraceae</taxon>
        <taxon>Neodothiora</taxon>
    </lineage>
</organism>
<evidence type="ECO:0008006" key="5">
    <source>
        <dbReference type="Google" id="ProtNLM"/>
    </source>
</evidence>
<feature type="region of interest" description="Disordered" evidence="1">
    <location>
        <begin position="305"/>
        <end position="328"/>
    </location>
</feature>
<evidence type="ECO:0000313" key="3">
    <source>
        <dbReference type="EMBL" id="KAL1297922.1"/>
    </source>
</evidence>
<dbReference type="Proteomes" id="UP001562354">
    <property type="component" value="Unassembled WGS sequence"/>
</dbReference>
<evidence type="ECO:0000256" key="2">
    <source>
        <dbReference type="SAM" id="Phobius"/>
    </source>
</evidence>
<gene>
    <name evidence="3" type="ORF">AAFC00_006436</name>
</gene>
<feature type="transmembrane region" description="Helical" evidence="2">
    <location>
        <begin position="197"/>
        <end position="217"/>
    </location>
</feature>
<name>A0ABR3P5Y4_9PEZI</name>
<dbReference type="RefSeq" id="XP_069197604.1">
    <property type="nucleotide sequence ID" value="XM_069346392.1"/>
</dbReference>
<sequence>MKFTRRQIATTLSVIYLAVMTALAAYALHQSHHYAVPISSTLTSLTLALPLLAGLSLETSTALARSLSTSKKFRHRHASNIPAVLLPSTLTVLGLLMYTTVVATLAGTHISPVGGLSCALREKWQSLFRDKNGNQLRQIQDGLECCGFRTVRDMPFPFPAAGRGVGVDECTRLWPERLHRSCEAGWRGVERTSAGCILAVAIGTFFWMAIIVAIPAIHPTWARDSLRLSSSSASSKPRNAALLEAATGGNYDGANDAEDQHRRITDYNDDDEIDEEPYRDNPAETEQDRQDRLREIAALNNDSRLALQVESSREHHPSRLMREVGDRE</sequence>
<accession>A0ABR3P5Y4</accession>
<feature type="transmembrane region" description="Helical" evidence="2">
    <location>
        <begin position="78"/>
        <end position="98"/>
    </location>
</feature>
<feature type="compositionally biased region" description="Basic and acidic residues" evidence="1">
    <location>
        <begin position="276"/>
        <end position="293"/>
    </location>
</feature>
<keyword evidence="2" id="KW-0812">Transmembrane</keyword>
<feature type="compositionally biased region" description="Basic and acidic residues" evidence="1">
    <location>
        <begin position="311"/>
        <end position="328"/>
    </location>
</feature>